<dbReference type="CDD" id="cd00082">
    <property type="entry name" value="HisKA"/>
    <property type="match status" value="1"/>
</dbReference>
<feature type="domain" description="HPt" evidence="10">
    <location>
        <begin position="490"/>
        <end position="578"/>
    </location>
</feature>
<keyword evidence="11" id="KW-0067">ATP-binding</keyword>
<evidence type="ECO:0000259" key="8">
    <source>
        <dbReference type="PROSITE" id="PS50109"/>
    </source>
</evidence>
<evidence type="ECO:0000256" key="7">
    <source>
        <dbReference type="SAM" id="Coils"/>
    </source>
</evidence>
<dbReference type="RefSeq" id="WP_353628484.1">
    <property type="nucleotide sequence ID" value="NZ_CP159194.1"/>
</dbReference>
<organism evidence="11">
    <name type="scientific">Sulfitobacter sp. TCYB15</name>
    <dbReference type="NCBI Taxonomy" id="3229275"/>
    <lineage>
        <taxon>Bacteria</taxon>
        <taxon>Pseudomonadati</taxon>
        <taxon>Pseudomonadota</taxon>
        <taxon>Alphaproteobacteria</taxon>
        <taxon>Rhodobacterales</taxon>
        <taxon>Roseobacteraceae</taxon>
        <taxon>Sulfitobacter</taxon>
    </lineage>
</organism>
<protein>
    <recommendedName>
        <fullName evidence="2">histidine kinase</fullName>
        <ecNumber evidence="2">2.7.13.3</ecNumber>
    </recommendedName>
</protein>
<dbReference type="InterPro" id="IPR003661">
    <property type="entry name" value="HisK_dim/P_dom"/>
</dbReference>
<dbReference type="InterPro" id="IPR036890">
    <property type="entry name" value="HATPase_C_sf"/>
</dbReference>
<reference evidence="11" key="1">
    <citation type="journal article" date="2020" name="Int. J. Syst. Evol. Microbiol.">
        <title>Notification of changes in taxonomic opinion previously published outside the IJSEM.</title>
        <authorList>
            <person name="Oren A."/>
            <person name="Garrity G."/>
        </authorList>
    </citation>
    <scope>NUCLEOTIDE SEQUENCE</scope>
    <source>
        <strain evidence="11">TCYB15</strain>
    </source>
</reference>
<keyword evidence="3 6" id="KW-0597">Phosphoprotein</keyword>
<dbReference type="InterPro" id="IPR036641">
    <property type="entry name" value="HPT_dom_sf"/>
</dbReference>
<dbReference type="Pfam" id="PF01627">
    <property type="entry name" value="Hpt"/>
    <property type="match status" value="1"/>
</dbReference>
<keyword evidence="11" id="KW-0547">Nucleotide-binding</keyword>
<dbReference type="InterPro" id="IPR004358">
    <property type="entry name" value="Sig_transdc_His_kin-like_C"/>
</dbReference>
<comment type="catalytic activity">
    <reaction evidence="1">
        <text>ATP + protein L-histidine = ADP + protein N-phospho-L-histidine.</text>
        <dbReference type="EC" id="2.7.13.3"/>
    </reaction>
</comment>
<dbReference type="InterPro" id="IPR011006">
    <property type="entry name" value="CheY-like_superfamily"/>
</dbReference>
<dbReference type="GO" id="GO:0005524">
    <property type="term" value="F:ATP binding"/>
    <property type="evidence" value="ECO:0007669"/>
    <property type="project" value="UniProtKB-KW"/>
</dbReference>
<evidence type="ECO:0000313" key="11">
    <source>
        <dbReference type="EMBL" id="XCF11871.1"/>
    </source>
</evidence>
<dbReference type="SUPFAM" id="SSF47226">
    <property type="entry name" value="Histidine-containing phosphotransfer domain, HPT domain"/>
    <property type="match status" value="1"/>
</dbReference>
<dbReference type="PANTHER" id="PTHR45339:SF5">
    <property type="entry name" value="HISTIDINE KINASE"/>
    <property type="match status" value="1"/>
</dbReference>
<dbReference type="SMART" id="SM00073">
    <property type="entry name" value="HPT"/>
    <property type="match status" value="1"/>
</dbReference>
<dbReference type="EMBL" id="CP159194">
    <property type="protein sequence ID" value="XCF11871.1"/>
    <property type="molecule type" value="Genomic_DNA"/>
</dbReference>
<dbReference type="Gene3D" id="1.10.287.130">
    <property type="match status" value="1"/>
</dbReference>
<dbReference type="GO" id="GO:0005886">
    <property type="term" value="C:plasma membrane"/>
    <property type="evidence" value="ECO:0007669"/>
    <property type="project" value="UniProtKB-SubCell"/>
</dbReference>
<evidence type="ECO:0000256" key="3">
    <source>
        <dbReference type="ARBA" id="ARBA00022553"/>
    </source>
</evidence>
<dbReference type="Gene3D" id="1.20.120.160">
    <property type="entry name" value="HPT domain"/>
    <property type="match status" value="1"/>
</dbReference>
<dbReference type="InterPro" id="IPR001789">
    <property type="entry name" value="Sig_transdc_resp-reg_receiver"/>
</dbReference>
<evidence type="ECO:0000256" key="5">
    <source>
        <dbReference type="PROSITE-ProRule" id="PRU00110"/>
    </source>
</evidence>
<gene>
    <name evidence="11" type="ORF">ABM428_14590</name>
</gene>
<feature type="coiled-coil region" evidence="7">
    <location>
        <begin position="17"/>
        <end position="73"/>
    </location>
</feature>
<dbReference type="InterPro" id="IPR008207">
    <property type="entry name" value="Sig_transdc_His_kin_Hpt_dom"/>
</dbReference>
<evidence type="ECO:0000256" key="4">
    <source>
        <dbReference type="ARBA" id="ARBA00023012"/>
    </source>
</evidence>
<dbReference type="GO" id="GO:0000155">
    <property type="term" value="F:phosphorelay sensor kinase activity"/>
    <property type="evidence" value="ECO:0007669"/>
    <property type="project" value="InterPro"/>
</dbReference>
<name>A0AAU8C726_9RHOB</name>
<dbReference type="Pfam" id="PF00512">
    <property type="entry name" value="HisKA"/>
    <property type="match status" value="1"/>
</dbReference>
<feature type="modified residue" description="Phosphohistidine" evidence="5">
    <location>
        <position position="529"/>
    </location>
</feature>
<dbReference type="Pfam" id="PF00072">
    <property type="entry name" value="Response_reg"/>
    <property type="match status" value="1"/>
</dbReference>
<sequence length="578" mass="63585">MPNEVSSINTTVSRRRYQREQAARAEAENLLEQKSRELFLANEKLSAYSSELEEAVRVRTEELEEALKQAELAGKAKSRFLATMSHEIRTPLGGMLGMIDLLEMDETDPEKKELLRLASTAGISLGRIVNDVLDFSKMEAGVFILERENVDIRALIESVCVLAGSNETTRHRNLKIEVTHDVPKIFFGDATRIRQVISNLVSNALRYSTEGPIHIRASASKHPKGCLLRVEVEDSGIGISDTAKLDLFNDFSQVSNSLTAAAQGTGLGLAICKRIIEGSGGAVGLNSEVGVGSTFWFELPVETGEITNVASDTERRDQPNGNALDGKRVLIAEDNIVNQKLLLAYADRLNLVSDLAENGRVAVKMFDPKKYDLVLMDVAMPEMDGLEATQRIREKWGAFSYPPIIALTAHLMDAIEEEAKVVGIETILSKPIPFLELKFALEIALCGQTPSSDEQASLVAEGALGTNVQSASILDRMSDRSLSEIRELFTEEKLIQLAHKYVDDCSRRFERLETAFEEGDANTVKAEAHSIKGSSLMLGFNNIAEWAKLLEETPLGNGNPRNCVNNIRNELADLRALA</sequence>
<dbReference type="SMART" id="SM00388">
    <property type="entry name" value="HisKA"/>
    <property type="match status" value="1"/>
</dbReference>
<keyword evidence="7" id="KW-0175">Coiled coil</keyword>
<dbReference type="CDD" id="cd16922">
    <property type="entry name" value="HATPase_EvgS-ArcB-TorS-like"/>
    <property type="match status" value="1"/>
</dbReference>
<evidence type="ECO:0000259" key="10">
    <source>
        <dbReference type="PROSITE" id="PS50894"/>
    </source>
</evidence>
<dbReference type="PROSITE" id="PS50109">
    <property type="entry name" value="HIS_KIN"/>
    <property type="match status" value="1"/>
</dbReference>
<feature type="domain" description="Response regulatory" evidence="9">
    <location>
        <begin position="328"/>
        <end position="445"/>
    </location>
</feature>
<dbReference type="Gene3D" id="3.40.50.2300">
    <property type="match status" value="1"/>
</dbReference>
<dbReference type="Gene3D" id="3.30.565.10">
    <property type="entry name" value="Histidine kinase-like ATPase, C-terminal domain"/>
    <property type="match status" value="1"/>
</dbReference>
<dbReference type="SUPFAM" id="SSF47384">
    <property type="entry name" value="Homodimeric domain of signal transducing histidine kinase"/>
    <property type="match status" value="1"/>
</dbReference>
<dbReference type="PROSITE" id="PS50110">
    <property type="entry name" value="RESPONSE_REGULATORY"/>
    <property type="match status" value="1"/>
</dbReference>
<dbReference type="EC" id="2.7.13.3" evidence="2"/>
<dbReference type="PROSITE" id="PS50894">
    <property type="entry name" value="HPT"/>
    <property type="match status" value="1"/>
</dbReference>
<dbReference type="FunFam" id="3.30.565.10:FF:000010">
    <property type="entry name" value="Sensor histidine kinase RcsC"/>
    <property type="match status" value="1"/>
</dbReference>
<accession>A0AAU8C726</accession>
<dbReference type="InterPro" id="IPR005467">
    <property type="entry name" value="His_kinase_dom"/>
</dbReference>
<evidence type="ECO:0000259" key="9">
    <source>
        <dbReference type="PROSITE" id="PS50110"/>
    </source>
</evidence>
<proteinExistence type="predicted"/>
<evidence type="ECO:0000256" key="1">
    <source>
        <dbReference type="ARBA" id="ARBA00000085"/>
    </source>
</evidence>
<dbReference type="SMART" id="SM00387">
    <property type="entry name" value="HATPase_c"/>
    <property type="match status" value="1"/>
</dbReference>
<dbReference type="InterPro" id="IPR036097">
    <property type="entry name" value="HisK_dim/P_sf"/>
</dbReference>
<dbReference type="KEGG" id="suly:ABM428_14590"/>
<dbReference type="AlphaFoldDB" id="A0AAU8C726"/>
<evidence type="ECO:0000256" key="6">
    <source>
        <dbReference type="PROSITE-ProRule" id="PRU00169"/>
    </source>
</evidence>
<reference evidence="11" key="2">
    <citation type="submission" date="2024-06" db="EMBL/GenBank/DDBJ databases">
        <authorList>
            <person name="Deng Y."/>
        </authorList>
    </citation>
    <scope>NUCLEOTIDE SEQUENCE</scope>
    <source>
        <strain evidence="11">TCYB15</strain>
        <plasmid evidence="11">pZYJ01</plasmid>
    </source>
</reference>
<evidence type="ECO:0000256" key="2">
    <source>
        <dbReference type="ARBA" id="ARBA00012438"/>
    </source>
</evidence>
<dbReference type="SUPFAM" id="SSF52172">
    <property type="entry name" value="CheY-like"/>
    <property type="match status" value="1"/>
</dbReference>
<dbReference type="PANTHER" id="PTHR45339">
    <property type="entry name" value="HYBRID SIGNAL TRANSDUCTION HISTIDINE KINASE J"/>
    <property type="match status" value="1"/>
</dbReference>
<dbReference type="CDD" id="cd17546">
    <property type="entry name" value="REC_hyHK_CKI1_RcsC-like"/>
    <property type="match status" value="1"/>
</dbReference>
<geneLocation type="plasmid" evidence="11">
    <name>pZYJ01</name>
</geneLocation>
<feature type="modified residue" description="4-aspartylphosphate" evidence="6">
    <location>
        <position position="377"/>
    </location>
</feature>
<dbReference type="PRINTS" id="PR00344">
    <property type="entry name" value="BCTRLSENSOR"/>
</dbReference>
<dbReference type="SUPFAM" id="SSF55874">
    <property type="entry name" value="ATPase domain of HSP90 chaperone/DNA topoisomerase II/histidine kinase"/>
    <property type="match status" value="1"/>
</dbReference>
<feature type="domain" description="Histidine kinase" evidence="8">
    <location>
        <begin position="83"/>
        <end position="303"/>
    </location>
</feature>
<dbReference type="Pfam" id="PF02518">
    <property type="entry name" value="HATPase_c"/>
    <property type="match status" value="1"/>
</dbReference>
<dbReference type="CDD" id="cd00088">
    <property type="entry name" value="HPT"/>
    <property type="match status" value="1"/>
</dbReference>
<keyword evidence="11" id="KW-0614">Plasmid</keyword>
<keyword evidence="4" id="KW-0902">Two-component regulatory system</keyword>
<dbReference type="InterPro" id="IPR003594">
    <property type="entry name" value="HATPase_dom"/>
</dbReference>
<dbReference type="SMART" id="SM00448">
    <property type="entry name" value="REC"/>
    <property type="match status" value="1"/>
</dbReference>